<dbReference type="SUPFAM" id="SSF52540">
    <property type="entry name" value="P-loop containing nucleoside triphosphate hydrolases"/>
    <property type="match status" value="1"/>
</dbReference>
<sequence>MPTLSPELTDLLAAVHRLDGSDLHLRGDAVPKIRVSGELRPAGASTWSPDQVSRTVRDAMSEHVLADFEQTWEADFAVTAAGLGRFRVNAFRSRGQDGAVFRRISDGAVPLEQLGMPDVVRRLALRPRGLVLVTGPTGSGKSTTLSAMVDAINAERAVHILTLEDPIEVVHREKRATVTQRELGSDTRDWPAALRAAMRQDPDVILIGELRDADTVRAALSAAETGHVVLSSMHTTDARETVLRLIDFFPAHEQPRVRAALAVSLEGVVCQRLVPRRDQQGRVCVLEVAVRDARFSEAVADPDRTHGLTDVVASGSYSGMQTFDQHLIRLVTSGTVDLDTALVAATNPHDFTVALRRTGWAPEQAPRPVLESAT</sequence>
<keyword evidence="4" id="KW-1185">Reference proteome</keyword>
<dbReference type="GO" id="GO:0016887">
    <property type="term" value="F:ATP hydrolysis activity"/>
    <property type="evidence" value="ECO:0007669"/>
    <property type="project" value="InterPro"/>
</dbReference>
<dbReference type="EMBL" id="FOQG01000001">
    <property type="protein sequence ID" value="SFH67600.1"/>
    <property type="molecule type" value="Genomic_DNA"/>
</dbReference>
<dbReference type="Proteomes" id="UP000198649">
    <property type="component" value="Unassembled WGS sequence"/>
</dbReference>
<comment type="similarity">
    <text evidence="1">Belongs to the GSP E family.</text>
</comment>
<dbReference type="STRING" id="1005945.SAMN05216561_101413"/>
<dbReference type="InterPro" id="IPR050921">
    <property type="entry name" value="T4SS_GSP_E_ATPase"/>
</dbReference>
<dbReference type="SMART" id="SM00382">
    <property type="entry name" value="AAA"/>
    <property type="match status" value="1"/>
</dbReference>
<protein>
    <submittedName>
        <fullName evidence="3">Twitching motility protein PilT</fullName>
    </submittedName>
</protein>
<dbReference type="GO" id="GO:0005524">
    <property type="term" value="F:ATP binding"/>
    <property type="evidence" value="ECO:0007669"/>
    <property type="project" value="InterPro"/>
</dbReference>
<dbReference type="PROSITE" id="PS00662">
    <property type="entry name" value="T2SP_E"/>
    <property type="match status" value="1"/>
</dbReference>
<dbReference type="PANTHER" id="PTHR30486">
    <property type="entry name" value="TWITCHING MOTILITY PROTEIN PILT"/>
    <property type="match status" value="1"/>
</dbReference>
<evidence type="ECO:0000259" key="2">
    <source>
        <dbReference type="PROSITE" id="PS00662"/>
    </source>
</evidence>
<organism evidence="3 4">
    <name type="scientific">Nocardioides psychrotolerans</name>
    <dbReference type="NCBI Taxonomy" id="1005945"/>
    <lineage>
        <taxon>Bacteria</taxon>
        <taxon>Bacillati</taxon>
        <taxon>Actinomycetota</taxon>
        <taxon>Actinomycetes</taxon>
        <taxon>Propionibacteriales</taxon>
        <taxon>Nocardioidaceae</taxon>
        <taxon>Nocardioides</taxon>
    </lineage>
</organism>
<dbReference type="RefSeq" id="WP_246165739.1">
    <property type="nucleotide sequence ID" value="NZ_BKAF01000001.1"/>
</dbReference>
<dbReference type="Gene3D" id="3.40.50.300">
    <property type="entry name" value="P-loop containing nucleotide triphosphate hydrolases"/>
    <property type="match status" value="1"/>
</dbReference>
<accession>A0A1I3BZF5</accession>
<dbReference type="AlphaFoldDB" id="A0A1I3BZF5"/>
<evidence type="ECO:0000313" key="3">
    <source>
        <dbReference type="EMBL" id="SFH67600.1"/>
    </source>
</evidence>
<name>A0A1I3BZF5_9ACTN</name>
<dbReference type="Gene3D" id="3.30.450.90">
    <property type="match status" value="1"/>
</dbReference>
<gene>
    <name evidence="3" type="ORF">SAMN05216561_101413</name>
</gene>
<dbReference type="Pfam" id="PF00437">
    <property type="entry name" value="T2SSE"/>
    <property type="match status" value="1"/>
</dbReference>
<dbReference type="InterPro" id="IPR027417">
    <property type="entry name" value="P-loop_NTPase"/>
</dbReference>
<evidence type="ECO:0000313" key="4">
    <source>
        <dbReference type="Proteomes" id="UP000198649"/>
    </source>
</evidence>
<proteinExistence type="inferred from homology"/>
<evidence type="ECO:0000256" key="1">
    <source>
        <dbReference type="ARBA" id="ARBA00006611"/>
    </source>
</evidence>
<dbReference type="InterPro" id="IPR001482">
    <property type="entry name" value="T2SS/T4SS_dom"/>
</dbReference>
<reference evidence="3 4" key="1">
    <citation type="submission" date="2016-10" db="EMBL/GenBank/DDBJ databases">
        <authorList>
            <person name="de Groot N.N."/>
        </authorList>
    </citation>
    <scope>NUCLEOTIDE SEQUENCE [LARGE SCALE GENOMIC DNA]</scope>
    <source>
        <strain evidence="3 4">CGMCC 1.11156</strain>
    </source>
</reference>
<feature type="domain" description="Bacterial type II secretion system protein E" evidence="2">
    <location>
        <begin position="198"/>
        <end position="212"/>
    </location>
</feature>
<dbReference type="InterPro" id="IPR006321">
    <property type="entry name" value="PilT/PilU"/>
</dbReference>
<dbReference type="NCBIfam" id="TIGR01420">
    <property type="entry name" value="pilT_fam"/>
    <property type="match status" value="1"/>
</dbReference>
<dbReference type="PANTHER" id="PTHR30486:SF12">
    <property type="entry name" value="TYPE IV PILUS ATPASE PILU"/>
    <property type="match status" value="1"/>
</dbReference>
<dbReference type="InterPro" id="IPR003593">
    <property type="entry name" value="AAA+_ATPase"/>
</dbReference>
<dbReference type="CDD" id="cd01131">
    <property type="entry name" value="PilT"/>
    <property type="match status" value="1"/>
</dbReference>